<dbReference type="EMBL" id="QNTT01000009">
    <property type="protein sequence ID" value="RBA38308.1"/>
    <property type="molecule type" value="Genomic_DNA"/>
</dbReference>
<name>A0A365PBY0_9ACTN</name>
<sequence>MRTRRPWATYSLTAGIAFWTVMAFGGSVGLASSPDGSAMGFDTAWLQDTPFSDYLLPGVILALLGVGGAAATGLLVRGLRAPGRRGRRQGAPSAWQWYFALIVVLGQFGWIAGEVVLMWTVVSTLRSDQRTFFYGFWWVFGVLSTANLLLALAPSTRRILGAAGAAGPS</sequence>
<dbReference type="Proteomes" id="UP000252187">
    <property type="component" value="Unassembled WGS sequence"/>
</dbReference>
<organism evidence="2 3">
    <name type="scientific">Dietzia maris</name>
    <dbReference type="NCBI Taxonomy" id="37915"/>
    <lineage>
        <taxon>Bacteria</taxon>
        <taxon>Bacillati</taxon>
        <taxon>Actinomycetota</taxon>
        <taxon>Actinomycetes</taxon>
        <taxon>Mycobacteriales</taxon>
        <taxon>Dietziaceae</taxon>
        <taxon>Dietzia</taxon>
    </lineage>
</organism>
<reference evidence="2 3" key="1">
    <citation type="submission" date="2018-06" db="EMBL/GenBank/DDBJ databases">
        <title>Whole genome sequencing of four bacterial strains from South Shetland trench revealing bio-synthetic gene clusters.</title>
        <authorList>
            <person name="Abdel-Mageed W.M."/>
            <person name="Lehri B."/>
            <person name="Jarmusch S.A."/>
            <person name="Miranda K."/>
            <person name="Goodfellow M."/>
            <person name="Jaspars M."/>
            <person name="Karlyshev A.V."/>
        </authorList>
    </citation>
    <scope>NUCLEOTIDE SEQUENCE [LARGE SCALE GENOMIC DNA]</scope>
    <source>
        <strain evidence="2 3">SST1</strain>
    </source>
</reference>
<keyword evidence="1" id="KW-0812">Transmembrane</keyword>
<feature type="transmembrane region" description="Helical" evidence="1">
    <location>
        <begin position="55"/>
        <end position="76"/>
    </location>
</feature>
<gene>
    <name evidence="2" type="ORF">DQ226_05050</name>
</gene>
<accession>A0A365PBY0</accession>
<protein>
    <submittedName>
        <fullName evidence="2">Uncharacterized protein</fullName>
    </submittedName>
</protein>
<proteinExistence type="predicted"/>
<keyword evidence="1" id="KW-1133">Transmembrane helix</keyword>
<feature type="transmembrane region" description="Helical" evidence="1">
    <location>
        <begin position="134"/>
        <end position="153"/>
    </location>
</feature>
<evidence type="ECO:0000313" key="2">
    <source>
        <dbReference type="EMBL" id="RBA38308.1"/>
    </source>
</evidence>
<evidence type="ECO:0000313" key="3">
    <source>
        <dbReference type="Proteomes" id="UP000252187"/>
    </source>
</evidence>
<dbReference type="AlphaFoldDB" id="A0A365PBY0"/>
<feature type="transmembrane region" description="Helical" evidence="1">
    <location>
        <begin position="97"/>
        <end position="122"/>
    </location>
</feature>
<keyword evidence="1" id="KW-0472">Membrane</keyword>
<comment type="caution">
    <text evidence="2">The sequence shown here is derived from an EMBL/GenBank/DDBJ whole genome shotgun (WGS) entry which is preliminary data.</text>
</comment>
<evidence type="ECO:0000256" key="1">
    <source>
        <dbReference type="SAM" id="Phobius"/>
    </source>
</evidence>